<feature type="domain" description="HTH araC/xylS-type" evidence="4">
    <location>
        <begin position="187"/>
        <end position="285"/>
    </location>
</feature>
<dbReference type="Pfam" id="PF02311">
    <property type="entry name" value="AraC_binding"/>
    <property type="match status" value="1"/>
</dbReference>
<keyword evidence="6" id="KW-1185">Reference proteome</keyword>
<evidence type="ECO:0000256" key="3">
    <source>
        <dbReference type="ARBA" id="ARBA00023163"/>
    </source>
</evidence>
<reference evidence="5 6" key="1">
    <citation type="submission" date="2019-10" db="EMBL/GenBank/DDBJ databases">
        <title>Description of Paenibacillus terricola sp. nov.</title>
        <authorList>
            <person name="Carlier A."/>
            <person name="Qi S."/>
        </authorList>
    </citation>
    <scope>NUCLEOTIDE SEQUENCE [LARGE SCALE GENOMIC DNA]</scope>
    <source>
        <strain evidence="5 6">LMG 31459</strain>
    </source>
</reference>
<dbReference type="SUPFAM" id="SSF51215">
    <property type="entry name" value="Regulatory protein AraC"/>
    <property type="match status" value="1"/>
</dbReference>
<dbReference type="Proteomes" id="UP000596857">
    <property type="component" value="Unassembled WGS sequence"/>
</dbReference>
<organism evidence="5 6">
    <name type="scientific">Paenibacillus phytohabitans</name>
    <dbReference type="NCBI Taxonomy" id="2654978"/>
    <lineage>
        <taxon>Bacteria</taxon>
        <taxon>Bacillati</taxon>
        <taxon>Bacillota</taxon>
        <taxon>Bacilli</taxon>
        <taxon>Bacillales</taxon>
        <taxon>Paenibacillaceae</taxon>
        <taxon>Paenibacillus</taxon>
    </lineage>
</organism>
<dbReference type="InterPro" id="IPR014710">
    <property type="entry name" value="RmlC-like_jellyroll"/>
</dbReference>
<dbReference type="PANTHER" id="PTHR43280">
    <property type="entry name" value="ARAC-FAMILY TRANSCRIPTIONAL REGULATOR"/>
    <property type="match status" value="1"/>
</dbReference>
<evidence type="ECO:0000256" key="1">
    <source>
        <dbReference type="ARBA" id="ARBA00023015"/>
    </source>
</evidence>
<dbReference type="Gene3D" id="2.60.120.10">
    <property type="entry name" value="Jelly Rolls"/>
    <property type="match status" value="1"/>
</dbReference>
<dbReference type="Gene3D" id="1.10.10.60">
    <property type="entry name" value="Homeodomain-like"/>
    <property type="match status" value="2"/>
</dbReference>
<evidence type="ECO:0000313" key="5">
    <source>
        <dbReference type="EMBL" id="NOU79438.1"/>
    </source>
</evidence>
<dbReference type="InterPro" id="IPR003313">
    <property type="entry name" value="AraC-bd"/>
</dbReference>
<evidence type="ECO:0000259" key="4">
    <source>
        <dbReference type="PROSITE" id="PS01124"/>
    </source>
</evidence>
<dbReference type="InterPro" id="IPR009057">
    <property type="entry name" value="Homeodomain-like_sf"/>
</dbReference>
<dbReference type="Pfam" id="PF12833">
    <property type="entry name" value="HTH_18"/>
    <property type="match status" value="1"/>
</dbReference>
<gene>
    <name evidence="5" type="ORF">GC101_11170</name>
</gene>
<protein>
    <submittedName>
        <fullName evidence="5">Helix-turn-helix domain-containing protein</fullName>
    </submittedName>
</protein>
<dbReference type="RefSeq" id="WP_171717301.1">
    <property type="nucleotide sequence ID" value="NZ_WHOB01000027.1"/>
</dbReference>
<dbReference type="InterPro" id="IPR018060">
    <property type="entry name" value="HTH_AraC"/>
</dbReference>
<keyword evidence="3" id="KW-0804">Transcription</keyword>
<evidence type="ECO:0000256" key="2">
    <source>
        <dbReference type="ARBA" id="ARBA00023125"/>
    </source>
</evidence>
<keyword evidence="1" id="KW-0805">Transcription regulation</keyword>
<evidence type="ECO:0000313" key="6">
    <source>
        <dbReference type="Proteomes" id="UP000596857"/>
    </source>
</evidence>
<dbReference type="PANTHER" id="PTHR43280:SF28">
    <property type="entry name" value="HTH-TYPE TRANSCRIPTIONAL ACTIVATOR RHAS"/>
    <property type="match status" value="1"/>
</dbReference>
<dbReference type="PROSITE" id="PS01124">
    <property type="entry name" value="HTH_ARAC_FAMILY_2"/>
    <property type="match status" value="1"/>
</dbReference>
<accession>A0ABX1YEM3</accession>
<dbReference type="SMART" id="SM00342">
    <property type="entry name" value="HTH_ARAC"/>
    <property type="match status" value="1"/>
</dbReference>
<dbReference type="InterPro" id="IPR037923">
    <property type="entry name" value="HTH-like"/>
</dbReference>
<dbReference type="EMBL" id="WHOB01000027">
    <property type="protein sequence ID" value="NOU79438.1"/>
    <property type="molecule type" value="Genomic_DNA"/>
</dbReference>
<proteinExistence type="predicted"/>
<sequence>MPKIIQPLNLGANAFFLKYKKETHNEHWLMSHAHQGLELLYIHEGTGTVTLESQQYVLRQNTLFCFQPYQLHKVDVPAMEGSTYIRTNLTFDPHILDPYLQPYPQLQAFLQSLMKGSLQQQVFTVCEDQTLENLFTNYNNTLTLSGGEPSVEDRVLFLISLLKHLQQHVFGIHEGNSPLDKSLGHVERIVDWMELHFRLPLSLESLSQELHLSPFHISHLFRQHTGMTLSEYLAGRRIREACALLENTDTSIREIGRVTGGFSAPYFSQLFKKHKGLTPNSYRKAVKEIYSKT</sequence>
<dbReference type="SUPFAM" id="SSF46689">
    <property type="entry name" value="Homeodomain-like"/>
    <property type="match status" value="2"/>
</dbReference>
<keyword evidence="2" id="KW-0238">DNA-binding</keyword>
<comment type="caution">
    <text evidence="5">The sequence shown here is derived from an EMBL/GenBank/DDBJ whole genome shotgun (WGS) entry which is preliminary data.</text>
</comment>
<name>A0ABX1YEM3_9BACL</name>